<feature type="binding site" evidence="9">
    <location>
        <begin position="166"/>
        <end position="173"/>
    </location>
    <ligand>
        <name>GTP</name>
        <dbReference type="ChEBI" id="CHEBI:37565"/>
    </ligand>
</feature>
<gene>
    <name evidence="10" type="primary">obgE</name>
    <name evidence="10" type="synonym">cgtA</name>
    <name evidence="9 10" type="synonym">obg</name>
    <name evidence="10" type="synonym">yhbZ</name>
    <name evidence="10" type="ORF">CP520_00960</name>
</gene>
<dbReference type="InterPro" id="IPR036726">
    <property type="entry name" value="GTP1_OBG_dom_sf"/>
</dbReference>
<dbReference type="InterPro" id="IPR031167">
    <property type="entry name" value="G_OBG"/>
</dbReference>
<evidence type="ECO:0000256" key="2">
    <source>
        <dbReference type="ARBA" id="ARBA00007699"/>
    </source>
</evidence>
<name>A0A291IRK8_9MOLU</name>
<dbReference type="OrthoDB" id="9807318at2"/>
<dbReference type="GO" id="GO:0005737">
    <property type="term" value="C:cytoplasm"/>
    <property type="evidence" value="ECO:0007669"/>
    <property type="project" value="UniProtKB-SubCell"/>
</dbReference>
<evidence type="ECO:0000256" key="6">
    <source>
        <dbReference type="ARBA" id="ARBA00022801"/>
    </source>
</evidence>
<comment type="subcellular location">
    <subcellularLocation>
        <location evidence="9">Cytoplasm</location>
    </subcellularLocation>
</comment>
<dbReference type="SUPFAM" id="SSF102741">
    <property type="entry name" value="Obg GTP-binding protein C-terminal domain"/>
    <property type="match status" value="1"/>
</dbReference>
<evidence type="ECO:0000256" key="5">
    <source>
        <dbReference type="ARBA" id="ARBA00022741"/>
    </source>
</evidence>
<dbReference type="Gene3D" id="3.40.50.300">
    <property type="entry name" value="P-loop containing nucleotide triphosphate hydrolases"/>
    <property type="match status" value="1"/>
</dbReference>
<evidence type="ECO:0000256" key="3">
    <source>
        <dbReference type="ARBA" id="ARBA00022490"/>
    </source>
</evidence>
<dbReference type="PROSITE" id="PS51881">
    <property type="entry name" value="OCT"/>
    <property type="match status" value="1"/>
</dbReference>
<feature type="binding site" evidence="9">
    <location>
        <position position="193"/>
    </location>
    <ligand>
        <name>Mg(2+)</name>
        <dbReference type="ChEBI" id="CHEBI:18420"/>
    </ligand>
</feature>
<protein>
    <recommendedName>
        <fullName evidence="9">GTPase Obg</fullName>
        <ecNumber evidence="9">3.6.5.-</ecNumber>
    </recommendedName>
    <alternativeName>
        <fullName evidence="9">GTP-binding protein Obg</fullName>
    </alternativeName>
</protein>
<dbReference type="RefSeq" id="WP_096862615.1">
    <property type="nucleotide sequence ID" value="NZ_CP023668.1"/>
</dbReference>
<dbReference type="PROSITE" id="PS51883">
    <property type="entry name" value="OBG"/>
    <property type="match status" value="1"/>
</dbReference>
<feature type="binding site" evidence="9">
    <location>
        <begin position="284"/>
        <end position="287"/>
    </location>
    <ligand>
        <name>GTP</name>
        <dbReference type="ChEBI" id="CHEBI:37565"/>
    </ligand>
</feature>
<dbReference type="InterPro" id="IPR005225">
    <property type="entry name" value="Small_GTP-bd"/>
</dbReference>
<proteinExistence type="inferred from homology"/>
<dbReference type="EC" id="3.6.5.-" evidence="9"/>
<dbReference type="PANTHER" id="PTHR11702:SF31">
    <property type="entry name" value="MITOCHONDRIAL RIBOSOME-ASSOCIATED GTPASE 2"/>
    <property type="match status" value="1"/>
</dbReference>
<dbReference type="PRINTS" id="PR00326">
    <property type="entry name" value="GTP1OBG"/>
</dbReference>
<feature type="binding site" evidence="9">
    <location>
        <begin position="213"/>
        <end position="216"/>
    </location>
    <ligand>
        <name>GTP</name>
        <dbReference type="ChEBI" id="CHEBI:37565"/>
    </ligand>
</feature>
<dbReference type="KEGG" id="mlac:CP520_00960"/>
<organism evidence="10 11">
    <name type="scientific">Mesoplasma lactucae ATCC 49193</name>
    <dbReference type="NCBI Taxonomy" id="81460"/>
    <lineage>
        <taxon>Bacteria</taxon>
        <taxon>Bacillati</taxon>
        <taxon>Mycoplasmatota</taxon>
        <taxon>Mollicutes</taxon>
        <taxon>Entomoplasmatales</taxon>
        <taxon>Entomoplasmataceae</taxon>
        <taxon>Mesoplasma</taxon>
    </lineage>
</organism>
<comment type="similarity">
    <text evidence="2 9">Belongs to the TRAFAC class OBG-HflX-like GTPase superfamily. OBG GTPase family.</text>
</comment>
<comment type="cofactor">
    <cofactor evidence="1 9">
        <name>Mg(2+)</name>
        <dbReference type="ChEBI" id="CHEBI:18420"/>
    </cofactor>
</comment>
<dbReference type="EMBL" id="CP023668">
    <property type="protein sequence ID" value="ATG97327.1"/>
    <property type="molecule type" value="Genomic_DNA"/>
</dbReference>
<dbReference type="PANTHER" id="PTHR11702">
    <property type="entry name" value="DEVELOPMENTALLY REGULATED GTP-BINDING PROTEIN-RELATED"/>
    <property type="match status" value="1"/>
</dbReference>
<dbReference type="InterPro" id="IPR027417">
    <property type="entry name" value="P-loop_NTPase"/>
</dbReference>
<keyword evidence="3 9" id="KW-0963">Cytoplasm</keyword>
<dbReference type="NCBIfam" id="TIGR00231">
    <property type="entry name" value="small_GTP"/>
    <property type="match status" value="1"/>
</dbReference>
<dbReference type="Pfam" id="PF01018">
    <property type="entry name" value="GTP1_OBG"/>
    <property type="match status" value="1"/>
</dbReference>
<evidence type="ECO:0000256" key="1">
    <source>
        <dbReference type="ARBA" id="ARBA00001946"/>
    </source>
</evidence>
<dbReference type="NCBIfam" id="NF008956">
    <property type="entry name" value="PRK12299.1"/>
    <property type="match status" value="1"/>
</dbReference>
<dbReference type="InterPro" id="IPR045086">
    <property type="entry name" value="OBG_GTPase"/>
</dbReference>
<comment type="function">
    <text evidence="9">An essential GTPase which binds GTP, GDP and possibly (p)ppGpp with moderate affinity, with high nucleotide exchange rates and a fairly low GTP hydrolysis rate. Plays a role in control of the cell cycle, stress response, ribosome biogenesis and in those bacteria that undergo differentiation, in morphogenesis control.</text>
</comment>
<dbReference type="InterPro" id="IPR036346">
    <property type="entry name" value="GTP-bd_prot_GTP1/OBG_C_sf"/>
</dbReference>
<dbReference type="PROSITE" id="PS00905">
    <property type="entry name" value="GTP1_OBG"/>
    <property type="match status" value="1"/>
</dbReference>
<dbReference type="GO" id="GO:0000287">
    <property type="term" value="F:magnesium ion binding"/>
    <property type="evidence" value="ECO:0007669"/>
    <property type="project" value="InterPro"/>
</dbReference>
<dbReference type="CDD" id="cd01898">
    <property type="entry name" value="Obg"/>
    <property type="match status" value="1"/>
</dbReference>
<dbReference type="GO" id="GO:0003924">
    <property type="term" value="F:GTPase activity"/>
    <property type="evidence" value="ECO:0007669"/>
    <property type="project" value="UniProtKB-UniRule"/>
</dbReference>
<dbReference type="PROSITE" id="PS51710">
    <property type="entry name" value="G_OBG"/>
    <property type="match status" value="1"/>
</dbReference>
<dbReference type="InterPro" id="IPR006073">
    <property type="entry name" value="GTP-bd"/>
</dbReference>
<dbReference type="NCBIfam" id="NF008955">
    <property type="entry name" value="PRK12297.1"/>
    <property type="match status" value="1"/>
</dbReference>
<accession>A0A291IRK8</accession>
<dbReference type="HAMAP" id="MF_01454">
    <property type="entry name" value="GTPase_Obg"/>
    <property type="match status" value="1"/>
</dbReference>
<feature type="binding site" evidence="9">
    <location>
        <begin position="191"/>
        <end position="195"/>
    </location>
    <ligand>
        <name>GTP</name>
        <dbReference type="ChEBI" id="CHEBI:37565"/>
    </ligand>
</feature>
<dbReference type="Proteomes" id="UP000232227">
    <property type="component" value="Chromosome"/>
</dbReference>
<sequence length="431" mass="47373">MKFIDTAKFTIEAGKGGDGAVSFRHDLYVPNGGPNGGDGGNGGNVIFVGDSGKHSLLDLKLNKTFKAEDGGKGDIKNMHGAKGDNLIIRVPVGTVLINAENGEILADIDKADEEVIVAKGGKGGKGNARFANSRNKAPSLFEAGTLGEDFDIRAELKVLADVGFVGLPNAGKSTLLRAITNSKPEVADYPFTTLNPQLGVAKAPDGDTFVVADLPGLIEGASLGKGLGHEFLKHIERCKVICHVVDMSGNYGTEDVIANYETIRAELKDYNQHLDERPEIVVLNKMDTDEAQINMMDERIKEFFKDKNTVQVSGLKRENLKAFLADISETLKTTTYKPLWEVKDKYNGVKVYGFEDDKPEVIIQNKGNGRWEVSGKTIFDIYQRTPLWTDDNLLWFNEKLKNLGVYDQLREKGIQAGDLVKIFDYELEWVD</sequence>
<dbReference type="Gene3D" id="2.70.210.12">
    <property type="entry name" value="GTP1/OBG domain"/>
    <property type="match status" value="1"/>
</dbReference>
<keyword evidence="11" id="KW-1185">Reference proteome</keyword>
<keyword evidence="4 9" id="KW-0479">Metal-binding</keyword>
<comment type="subunit">
    <text evidence="9">Monomer.</text>
</comment>
<dbReference type="Pfam" id="PF09269">
    <property type="entry name" value="DUF1967"/>
    <property type="match status" value="1"/>
</dbReference>
<dbReference type="NCBIfam" id="TIGR03595">
    <property type="entry name" value="Obg_CgtA_exten"/>
    <property type="match status" value="1"/>
</dbReference>
<dbReference type="PIRSF" id="PIRSF002401">
    <property type="entry name" value="GTP_bd_Obg/CgtA"/>
    <property type="match status" value="1"/>
</dbReference>
<dbReference type="InterPro" id="IPR014100">
    <property type="entry name" value="GTP-bd_Obg/CgtA"/>
</dbReference>
<evidence type="ECO:0000256" key="8">
    <source>
        <dbReference type="ARBA" id="ARBA00023134"/>
    </source>
</evidence>
<evidence type="ECO:0000256" key="9">
    <source>
        <dbReference type="HAMAP-Rule" id="MF_01454"/>
    </source>
</evidence>
<feature type="binding site" evidence="9">
    <location>
        <position position="173"/>
    </location>
    <ligand>
        <name>Mg(2+)</name>
        <dbReference type="ChEBI" id="CHEBI:18420"/>
    </ligand>
</feature>
<dbReference type="Gene3D" id="3.30.300.350">
    <property type="entry name" value="GTP-binding protein OBG, C-terminal domain"/>
    <property type="match status" value="1"/>
</dbReference>
<keyword evidence="6 9" id="KW-0378">Hydrolase</keyword>
<keyword evidence="8 9" id="KW-0342">GTP-binding</keyword>
<dbReference type="Pfam" id="PF01926">
    <property type="entry name" value="MMR_HSR1"/>
    <property type="match status" value="1"/>
</dbReference>
<feature type="binding site" evidence="9">
    <location>
        <begin position="313"/>
        <end position="315"/>
    </location>
    <ligand>
        <name>GTP</name>
        <dbReference type="ChEBI" id="CHEBI:37565"/>
    </ligand>
</feature>
<dbReference type="SUPFAM" id="SSF82051">
    <property type="entry name" value="Obg GTP-binding protein N-terminal domain"/>
    <property type="match status" value="1"/>
</dbReference>
<dbReference type="FunFam" id="2.70.210.12:FF:000001">
    <property type="entry name" value="GTPase Obg"/>
    <property type="match status" value="1"/>
</dbReference>
<evidence type="ECO:0000313" key="10">
    <source>
        <dbReference type="EMBL" id="ATG97327.1"/>
    </source>
</evidence>
<dbReference type="AlphaFoldDB" id="A0A291IRK8"/>
<evidence type="ECO:0000313" key="11">
    <source>
        <dbReference type="Proteomes" id="UP000232227"/>
    </source>
</evidence>
<evidence type="ECO:0000256" key="7">
    <source>
        <dbReference type="ARBA" id="ARBA00022842"/>
    </source>
</evidence>
<dbReference type="InterPro" id="IPR015349">
    <property type="entry name" value="OCT_dom"/>
</dbReference>
<dbReference type="GO" id="GO:0042254">
    <property type="term" value="P:ribosome biogenesis"/>
    <property type="evidence" value="ECO:0007669"/>
    <property type="project" value="UniProtKB-UniRule"/>
</dbReference>
<dbReference type="InterPro" id="IPR006169">
    <property type="entry name" value="GTP1_OBG_dom"/>
</dbReference>
<keyword evidence="5 9" id="KW-0547">Nucleotide-binding</keyword>
<dbReference type="SUPFAM" id="SSF52540">
    <property type="entry name" value="P-loop containing nucleoside triphosphate hydrolases"/>
    <property type="match status" value="1"/>
</dbReference>
<dbReference type="InterPro" id="IPR006074">
    <property type="entry name" value="GTP1-OBG_CS"/>
</dbReference>
<reference evidence="10 11" key="1">
    <citation type="submission" date="2017-09" db="EMBL/GenBank/DDBJ databases">
        <title>SPAdes assembly of the Mesoplasma lactucae genome.</title>
        <authorList>
            <person name="Knight T.F."/>
            <person name="Rubinstein R."/>
            <person name="Citino T."/>
        </authorList>
    </citation>
    <scope>NUCLEOTIDE SEQUENCE [LARGE SCALE GENOMIC DNA]</scope>
    <source>
        <strain evidence="10 11">831-C4</strain>
    </source>
</reference>
<evidence type="ECO:0000256" key="4">
    <source>
        <dbReference type="ARBA" id="ARBA00022723"/>
    </source>
</evidence>
<dbReference type="NCBIfam" id="TIGR02729">
    <property type="entry name" value="Obg_CgtA"/>
    <property type="match status" value="1"/>
</dbReference>
<dbReference type="GO" id="GO:0005525">
    <property type="term" value="F:GTP binding"/>
    <property type="evidence" value="ECO:0007669"/>
    <property type="project" value="UniProtKB-UniRule"/>
</dbReference>
<keyword evidence="7 9" id="KW-0460">Magnesium</keyword>